<evidence type="ECO:0000259" key="2">
    <source>
        <dbReference type="Pfam" id="PF14358"/>
    </source>
</evidence>
<feature type="transmembrane region" description="Helical" evidence="1">
    <location>
        <begin position="12"/>
        <end position="35"/>
    </location>
</feature>
<reference evidence="3 4" key="1">
    <citation type="journal article" date="2017" name="ISME J.">
        <title>Energy and carbon metabolisms in a deep terrestrial subsurface fluid microbial community.</title>
        <authorList>
            <person name="Momper L."/>
            <person name="Jungbluth S.P."/>
            <person name="Lee M.D."/>
            <person name="Amend J.P."/>
        </authorList>
    </citation>
    <scope>NUCLEOTIDE SEQUENCE [LARGE SCALE GENOMIC DNA]</scope>
    <source>
        <strain evidence="3">SURF_17</strain>
    </source>
</reference>
<gene>
    <name evidence="3" type="ORF">C4532_18910</name>
</gene>
<comment type="caution">
    <text evidence="3">The sequence shown here is derived from an EMBL/GenBank/DDBJ whole genome shotgun (WGS) entry which is preliminary data.</text>
</comment>
<protein>
    <submittedName>
        <fullName evidence="3">DUF4405 domain-containing protein</fullName>
    </submittedName>
</protein>
<evidence type="ECO:0000256" key="1">
    <source>
        <dbReference type="SAM" id="Phobius"/>
    </source>
</evidence>
<feature type="transmembrane region" description="Helical" evidence="1">
    <location>
        <begin position="90"/>
        <end position="110"/>
    </location>
</feature>
<dbReference type="Proteomes" id="UP000285961">
    <property type="component" value="Unassembled WGS sequence"/>
</dbReference>
<evidence type="ECO:0000313" key="3">
    <source>
        <dbReference type="EMBL" id="RJP64712.1"/>
    </source>
</evidence>
<proteinExistence type="predicted"/>
<dbReference type="AlphaFoldDB" id="A0A419EP24"/>
<organism evidence="3 4">
    <name type="scientific">Candidatus Abyssobacteria bacterium SURF_17</name>
    <dbReference type="NCBI Taxonomy" id="2093361"/>
    <lineage>
        <taxon>Bacteria</taxon>
        <taxon>Pseudomonadati</taxon>
        <taxon>Candidatus Hydrogenedentota</taxon>
        <taxon>Candidatus Abyssobacteria</taxon>
    </lineage>
</organism>
<name>A0A419EP24_9BACT</name>
<sequence length="152" mass="17809">MDRNALNFIIDMIMFILIAALITIGLLLGLVIPTGEVPPQQKYLLQLHRHDWGDIHLYLALIFLVVLVIHIYLHWAWIKATTRKYFRSYSVLWALAITPIVLLLFIWLVYPRRQRPTEHEQSLNLKTDEVGAWRSGTFDEDAYGQRRKGQGR</sequence>
<dbReference type="Pfam" id="PF14358">
    <property type="entry name" value="DUF4405"/>
    <property type="match status" value="1"/>
</dbReference>
<dbReference type="EMBL" id="QZKI01000136">
    <property type="protein sequence ID" value="RJP64712.1"/>
    <property type="molecule type" value="Genomic_DNA"/>
</dbReference>
<dbReference type="InterPro" id="IPR025517">
    <property type="entry name" value="DUF4405"/>
</dbReference>
<feature type="domain" description="Flavinylation-associated cytochrome" evidence="2">
    <location>
        <begin position="9"/>
        <end position="75"/>
    </location>
</feature>
<evidence type="ECO:0000313" key="4">
    <source>
        <dbReference type="Proteomes" id="UP000285961"/>
    </source>
</evidence>
<keyword evidence="1" id="KW-1133">Transmembrane helix</keyword>
<keyword evidence="1" id="KW-0812">Transmembrane</keyword>
<feature type="transmembrane region" description="Helical" evidence="1">
    <location>
        <begin position="55"/>
        <end position="78"/>
    </location>
</feature>
<keyword evidence="1" id="KW-0472">Membrane</keyword>
<accession>A0A419EP24</accession>